<dbReference type="Proteomes" id="UP000481616">
    <property type="component" value="Unassembled WGS sequence"/>
</dbReference>
<dbReference type="EMBL" id="VVYY01000006">
    <property type="protein sequence ID" value="KAA5399090.1"/>
    <property type="molecule type" value="Genomic_DNA"/>
</dbReference>
<dbReference type="EMBL" id="VVZB01000003">
    <property type="protein sequence ID" value="KAA5384178.1"/>
    <property type="molecule type" value="Genomic_DNA"/>
</dbReference>
<dbReference type="Proteomes" id="UP001181086">
    <property type="component" value="Unassembled WGS sequence"/>
</dbReference>
<dbReference type="KEGG" id="bdh:GV66_06245"/>
<dbReference type="EMBL" id="CP046176">
    <property type="protein sequence ID" value="QJR78955.1"/>
    <property type="molecule type" value="Genomic_DNA"/>
</dbReference>
<dbReference type="EMBL" id="SLTU01000003">
    <property type="protein sequence ID" value="TDA71618.1"/>
    <property type="molecule type" value="Genomic_DNA"/>
</dbReference>
<feature type="transmembrane region" description="Helical" evidence="1">
    <location>
        <begin position="125"/>
        <end position="148"/>
    </location>
</feature>
<dbReference type="EMBL" id="SLTX01000002">
    <property type="protein sequence ID" value="TDB03572.1"/>
    <property type="molecule type" value="Genomic_DNA"/>
</dbReference>
<evidence type="ECO:0000259" key="2">
    <source>
        <dbReference type="Pfam" id="PF09335"/>
    </source>
</evidence>
<reference evidence="13" key="6">
    <citation type="journal article" date="2023" name="Nat. Commun.">
        <title>Identification of a novel Human Milk Oligosaccharides utilization cluster in the infant gut commensal Bacteroides dorei.</title>
        <authorList>
            <person name="Kijner S."/>
            <person name="Ennis D."/>
            <person name="Shmorak S."/>
            <person name="Florentin A."/>
            <person name="Yassour M."/>
        </authorList>
    </citation>
    <scope>NUCLEOTIDE SEQUENCE</scope>
    <source>
        <strain evidence="13">2</strain>
    </source>
</reference>
<name>A0A076IYV9_9BACT</name>
<dbReference type="EMBL" id="VVZV01000003">
    <property type="protein sequence ID" value="KAA5323476.1"/>
    <property type="molecule type" value="Genomic_DNA"/>
</dbReference>
<dbReference type="Proteomes" id="UP000294527">
    <property type="component" value="Unassembled WGS sequence"/>
</dbReference>
<evidence type="ECO:0000313" key="4">
    <source>
        <dbReference type="EMBL" id="KAA5323476.1"/>
    </source>
</evidence>
<evidence type="ECO:0000313" key="19">
    <source>
        <dbReference type="Proteomes" id="UP000481700"/>
    </source>
</evidence>
<dbReference type="KEGG" id="bdo:EL88_24710"/>
<dbReference type="eggNOG" id="COG1238">
    <property type="taxonomic scope" value="Bacteria"/>
</dbReference>
<dbReference type="EMBL" id="JAHOAX010000008">
    <property type="protein sequence ID" value="MBV3123567.1"/>
    <property type="molecule type" value="Genomic_DNA"/>
</dbReference>
<dbReference type="GeneID" id="93449457"/>
<evidence type="ECO:0000313" key="5">
    <source>
        <dbReference type="EMBL" id="KAA5384178.1"/>
    </source>
</evidence>
<reference evidence="9" key="7">
    <citation type="submission" date="2023-10" db="EMBL/GenBank/DDBJ databases">
        <title>Genome of Potential pathogenic bacteria in Crohn's disease.</title>
        <authorList>
            <person name="Rodriguez-Palacios A."/>
        </authorList>
    </citation>
    <scope>NUCLEOTIDE SEQUENCE</scope>
    <source>
        <strain evidence="9">CavFT-hAR62</strain>
    </source>
</reference>
<accession>A0A076IYV9</accession>
<evidence type="ECO:0000313" key="9">
    <source>
        <dbReference type="EMBL" id="MDU0271445.1"/>
    </source>
</evidence>
<dbReference type="InterPro" id="IPR051311">
    <property type="entry name" value="DedA_domain"/>
</dbReference>
<dbReference type="InterPro" id="IPR032816">
    <property type="entry name" value="VTT_dom"/>
</dbReference>
<dbReference type="Pfam" id="PF09335">
    <property type="entry name" value="VTT_dom"/>
    <property type="match status" value="1"/>
</dbReference>
<dbReference type="PANTHER" id="PTHR42709">
    <property type="entry name" value="ALKALINE PHOSPHATASE LIKE PROTEIN"/>
    <property type="match status" value="1"/>
</dbReference>
<evidence type="ECO:0000313" key="12">
    <source>
        <dbReference type="EMBL" id="TDB03572.1"/>
    </source>
</evidence>
<dbReference type="PANTHER" id="PTHR42709:SF4">
    <property type="entry name" value="INNER MEMBRANE PROTEIN YQAA"/>
    <property type="match status" value="1"/>
</dbReference>
<keyword evidence="1" id="KW-0812">Transmembrane</keyword>
<dbReference type="AlphaFoldDB" id="A0A076IYV9"/>
<evidence type="ECO:0000313" key="6">
    <source>
        <dbReference type="EMBL" id="KAA5399090.1"/>
    </source>
</evidence>
<evidence type="ECO:0000313" key="8">
    <source>
        <dbReference type="EMBL" id="MBV3123567.1"/>
    </source>
</evidence>
<protein>
    <submittedName>
        <fullName evidence="11">DedA family protein</fullName>
    </submittedName>
    <submittedName>
        <fullName evidence="3">Membrane protein</fullName>
    </submittedName>
    <submittedName>
        <fullName evidence="8">VTT domain-containing protein</fullName>
    </submittedName>
</protein>
<reference evidence="16 17" key="1">
    <citation type="journal article" date="2019" name="Nat. Med.">
        <title>A library of human gut bacterial isolates paired with longitudinal multiomics data enables mechanistic microbiome research.</title>
        <authorList>
            <person name="Poyet M."/>
            <person name="Groussin M."/>
            <person name="Gibbons S.M."/>
            <person name="Avila-Pacheco J."/>
            <person name="Jiang X."/>
            <person name="Kearney S.M."/>
            <person name="Perrotta A.R."/>
            <person name="Berdy B."/>
            <person name="Zhao S."/>
            <person name="Lieberman T.D."/>
            <person name="Swanson P.K."/>
            <person name="Smith M."/>
            <person name="Roesemann S."/>
            <person name="Alexander J.E."/>
            <person name="Rich S.A."/>
            <person name="Livny J."/>
            <person name="Vlamakis H."/>
            <person name="Clish C."/>
            <person name="Bullock K."/>
            <person name="Deik A."/>
            <person name="Scott J."/>
            <person name="Pierce K.A."/>
            <person name="Xavier R.J."/>
            <person name="Alm E.J."/>
        </authorList>
    </citation>
    <scope>NUCLEOTIDE SEQUENCE [LARGE SCALE GENOMIC DNA]</scope>
    <source>
        <strain evidence="6 18">BIOML-A1</strain>
        <strain evidence="4 19">BIOML-A25</strain>
        <strain evidence="7 17">BIOML-A4</strain>
        <strain evidence="5 16">BIOML-A5</strain>
    </source>
</reference>
<evidence type="ECO:0000313" key="16">
    <source>
        <dbReference type="Proteomes" id="UP000347681"/>
    </source>
</evidence>
<gene>
    <name evidence="3" type="ORF">CE91St7_12740</name>
    <name evidence="11" type="ORF">E1I98_22315</name>
    <name evidence="12" type="ORF">E1J06_20635</name>
    <name evidence="7" type="ORF">F2Y51_07490</name>
    <name evidence="6" type="ORF">F2Y58_08205</name>
    <name evidence="5" type="ORF">F2Y61_07775</name>
    <name evidence="4" type="ORF">F2Z07_03490</name>
    <name evidence="10" type="ORF">GKD17_22580</name>
    <name evidence="8" type="ORF">KSU80_10305</name>
    <name evidence="13" type="ORF">QNN11_01630</name>
    <name evidence="9" type="ORF">RVH45_16430</name>
</gene>
<dbReference type="EMBL" id="BQOB01000001">
    <property type="protein sequence ID" value="GKH80390.1"/>
    <property type="molecule type" value="Genomic_DNA"/>
</dbReference>
<reference evidence="3" key="5">
    <citation type="submission" date="2022-01" db="EMBL/GenBank/DDBJ databases">
        <title>Novel bile acid biosynthetic pathways are enriched in the microbiome of centenarians.</title>
        <authorList>
            <person name="Sato Y."/>
            <person name="Atarashi K."/>
            <person name="Plichta R.D."/>
            <person name="Arai Y."/>
            <person name="Sasajima S."/>
            <person name="Kearney M.S."/>
            <person name="Suda W."/>
            <person name="Takeshita K."/>
            <person name="Sasaki T."/>
            <person name="Okamoto S."/>
            <person name="Skelly N.A."/>
            <person name="Okamura Y."/>
            <person name="Vlamakis H."/>
            <person name="Li Y."/>
            <person name="Tanoue T."/>
            <person name="Takei H."/>
            <person name="Nittono H."/>
            <person name="Narushima S."/>
            <person name="Irie J."/>
            <person name="Itoh H."/>
            <person name="Moriya K."/>
            <person name="Sugiura Y."/>
            <person name="Suematsu M."/>
            <person name="Moritoki N."/>
            <person name="Shibata S."/>
            <person name="Littman R.D."/>
            <person name="Fischbach A.M."/>
            <person name="Uwamino Y."/>
            <person name="Inoue T."/>
            <person name="Honda A."/>
            <person name="Hattori M."/>
            <person name="Murai T."/>
            <person name="Xavier J.R."/>
            <person name="Hirose N."/>
            <person name="Honda K."/>
        </authorList>
    </citation>
    <scope>NUCLEOTIDE SEQUENCE</scope>
    <source>
        <strain evidence="3">CE91-St7</strain>
    </source>
</reference>
<feature type="transmembrane region" description="Helical" evidence="1">
    <location>
        <begin position="99"/>
        <end position="119"/>
    </location>
</feature>
<evidence type="ECO:0000313" key="11">
    <source>
        <dbReference type="EMBL" id="TDA71618.1"/>
    </source>
</evidence>
<reference evidence="8" key="4">
    <citation type="submission" date="2021-06" db="EMBL/GenBank/DDBJ databases">
        <title>Collection of gut derived symbiotic bacterial strains cultured from healthy donors.</title>
        <authorList>
            <person name="Lin H."/>
            <person name="Littmann E."/>
            <person name="Pamer E.G."/>
        </authorList>
    </citation>
    <scope>NUCLEOTIDE SEQUENCE</scope>
    <source>
        <strain evidence="8">MSK.5.10</strain>
    </source>
</reference>
<evidence type="ECO:0000256" key="1">
    <source>
        <dbReference type="SAM" id="Phobius"/>
    </source>
</evidence>
<dbReference type="EMBL" id="VVZA01000005">
    <property type="protein sequence ID" value="KAA5405991.1"/>
    <property type="molecule type" value="Genomic_DNA"/>
</dbReference>
<dbReference type="Proteomes" id="UP001177934">
    <property type="component" value="Chromosome"/>
</dbReference>
<sequence length="155" mass="16984">MDAILQFLIDWGYWGLFLGSFIAGSVLPFSSEAVLAACVGPLGLDPVISIAAATAGNVAGGMTCYWMGHLGNMEWIEKYFHVKKEKMDRAERFVHGRGAWMAFFAFIPILGSAISIVLGMMRANIWIVILAMTIGKILRYALLVWGVLEASALMH</sequence>
<reference evidence="10 20" key="3">
    <citation type="submission" date="2019-11" db="EMBL/GenBank/DDBJ databases">
        <title>Complete genome sequence of Bacteroides dorei DSM 17855.</title>
        <authorList>
            <person name="Russell J.T."/>
        </authorList>
    </citation>
    <scope>NUCLEOTIDE SEQUENCE [LARGE SCALE GENOMIC DNA]</scope>
    <source>
        <strain evidence="10 20">DSM 17855</strain>
    </source>
</reference>
<evidence type="ECO:0000313" key="18">
    <source>
        <dbReference type="Proteomes" id="UP000481616"/>
    </source>
</evidence>
<dbReference type="Proteomes" id="UP000347681">
    <property type="component" value="Unassembled WGS sequence"/>
</dbReference>
<dbReference type="Proteomes" id="UP000294834">
    <property type="component" value="Unassembled WGS sequence"/>
</dbReference>
<evidence type="ECO:0000313" key="10">
    <source>
        <dbReference type="EMBL" id="QJR78955.1"/>
    </source>
</evidence>
<evidence type="ECO:0000313" key="7">
    <source>
        <dbReference type="EMBL" id="KAA5405991.1"/>
    </source>
</evidence>
<organism evidence="11 14">
    <name type="scientific">Phocaeicola dorei</name>
    <dbReference type="NCBI Taxonomy" id="357276"/>
    <lineage>
        <taxon>Bacteria</taxon>
        <taxon>Pseudomonadati</taxon>
        <taxon>Bacteroidota</taxon>
        <taxon>Bacteroidia</taxon>
        <taxon>Bacteroidales</taxon>
        <taxon>Bacteroidaceae</taxon>
        <taxon>Phocaeicola</taxon>
    </lineage>
</organism>
<dbReference type="RefSeq" id="WP_007834102.1">
    <property type="nucleotide sequence ID" value="NZ_BAABYF010000001.1"/>
</dbReference>
<dbReference type="EMBL" id="CP126056">
    <property type="protein sequence ID" value="WHX10285.1"/>
    <property type="molecule type" value="Genomic_DNA"/>
</dbReference>
<reference evidence="14 15" key="2">
    <citation type="journal article" date="2019" name="Nat. Microbiol.">
        <title>Genomic variation and strain-specific functional adaptation in the human gut microbiome during early life.</title>
        <authorList>
            <person name="Vatanen T."/>
            <person name="Plichta D.R."/>
            <person name="Somani J."/>
            <person name="Munch P.C."/>
            <person name="Arthur T.D."/>
            <person name="Hall A.B."/>
            <person name="Rudolf S."/>
            <person name="Oakeley E.J."/>
            <person name="Ke X."/>
            <person name="Young R.A."/>
            <person name="Haiser H.J."/>
            <person name="Kolde R."/>
            <person name="Yassour M."/>
            <person name="Luopajarvi K."/>
            <person name="Siljander H."/>
            <person name="Virtanen S.M."/>
            <person name="Ilonen J."/>
            <person name="Uibo R."/>
            <person name="Tillmann V."/>
            <person name="Mokurov S."/>
            <person name="Dorshakova N."/>
            <person name="Porter J.A."/>
            <person name="McHardy A.C."/>
            <person name="Lahdesmaki H."/>
            <person name="Vlamakis H."/>
            <person name="Huttenhower C."/>
            <person name="Knip M."/>
            <person name="Xavier R.J."/>
        </authorList>
    </citation>
    <scope>NUCLEOTIDE SEQUENCE [LARGE SCALE GENOMIC DNA]</scope>
    <source>
        <strain evidence="11 14">RJX1047</strain>
        <strain evidence="12 15">RJX1052</strain>
    </source>
</reference>
<dbReference type="Proteomes" id="UP000500949">
    <property type="component" value="Chromosome"/>
</dbReference>
<evidence type="ECO:0000313" key="15">
    <source>
        <dbReference type="Proteomes" id="UP000294834"/>
    </source>
</evidence>
<evidence type="ECO:0000313" key="20">
    <source>
        <dbReference type="Proteomes" id="UP000500949"/>
    </source>
</evidence>
<feature type="transmembrane region" description="Helical" evidence="1">
    <location>
        <begin position="7"/>
        <end position="27"/>
    </location>
</feature>
<feature type="domain" description="VTT" evidence="2">
    <location>
        <begin position="33"/>
        <end position="144"/>
    </location>
</feature>
<evidence type="ECO:0000313" key="3">
    <source>
        <dbReference type="EMBL" id="GKH80390.1"/>
    </source>
</evidence>
<evidence type="ECO:0000313" key="14">
    <source>
        <dbReference type="Proteomes" id="UP000294527"/>
    </source>
</evidence>
<feature type="transmembrane region" description="Helical" evidence="1">
    <location>
        <begin position="47"/>
        <end position="68"/>
    </location>
</feature>
<dbReference type="Proteomes" id="UP000777173">
    <property type="component" value="Unassembled WGS sequence"/>
</dbReference>
<dbReference type="Proteomes" id="UP000481700">
    <property type="component" value="Unassembled WGS sequence"/>
</dbReference>
<keyword evidence="1" id="KW-0472">Membrane</keyword>
<keyword evidence="1" id="KW-1133">Transmembrane helix</keyword>
<evidence type="ECO:0000313" key="13">
    <source>
        <dbReference type="EMBL" id="WHX10285.1"/>
    </source>
</evidence>
<proteinExistence type="predicted"/>
<dbReference type="Proteomes" id="UP000441162">
    <property type="component" value="Unassembled WGS sequence"/>
</dbReference>
<evidence type="ECO:0000313" key="17">
    <source>
        <dbReference type="Proteomes" id="UP000441162"/>
    </source>
</evidence>
<dbReference type="Proteomes" id="UP001055104">
    <property type="component" value="Unassembled WGS sequence"/>
</dbReference>
<dbReference type="EMBL" id="JAWDEV010000011">
    <property type="protein sequence ID" value="MDU0271445.1"/>
    <property type="molecule type" value="Genomic_DNA"/>
</dbReference>